<name>A0ACB7XK64_9ERIC</name>
<comment type="caution">
    <text evidence="1">The sequence shown here is derived from an EMBL/GenBank/DDBJ whole genome shotgun (WGS) entry which is preliminary data.</text>
</comment>
<keyword evidence="2" id="KW-1185">Reference proteome</keyword>
<proteinExistence type="predicted"/>
<sequence length="664" mass="73905">MVSGSQSGNLKVAPLQFLQLPTMITSEEVVTQKLKIRIPLKRIEAETGTESCKSGHSTPANGKKKLVIKSHKSVIPSSSDARVYSDADNLKVNSSAIGSHKRKLPVVTDGQQEKRRKMDRSTSRQCSIILKQLMTHPAGWVFNHPVDPVKLNIPDYHSIISDPMDLGTIKTKLEKNTYSSVEEFAADVWLTFSNAMVYNPPYSDVHHMAEQLNNIFNTKWNCFEVRWNREHTNVEQESISGIDKDTDNPGHNNYPLHVKLLPKLLISAEEKEKLRKQLLELSREKMPRHLQGLLKKCGMNWQSDGRVEIDINAFDDKTLLELKRSIRSFLVPKPARAGFAMKAENGCPKSLGKIVHRGTADSGNGSVSGSATVNQQNLVASKCGSCGSMRCQCSLQSDPARASSSDLSSERSLPQECVDSPRKNEVKSRAASQMRKSDPESDGAVSVMEKPPISLSQQFSTLATTPASGEDWTPIDIQLSPKKALRAAMLKSRFADTIFKAKHKTLLDHVEKIDPVKMQKEKERLERQQLEEAARIEAQIKAAETASRMRAEAELKMQREREREAARLALQKIEKTVEINDNPEILKDLEMLSGLSLANNRLTGQLGAEAVVGPIEGFQFGNPLERLGLFMKDEYIMDEDEDAIFHGDGEEGEVFSNPSIPACS</sequence>
<protein>
    <submittedName>
        <fullName evidence="1">Uncharacterized protein</fullName>
    </submittedName>
</protein>
<dbReference type="Proteomes" id="UP000828048">
    <property type="component" value="Chromosome 10"/>
</dbReference>
<organism evidence="1 2">
    <name type="scientific">Vaccinium darrowii</name>
    <dbReference type="NCBI Taxonomy" id="229202"/>
    <lineage>
        <taxon>Eukaryota</taxon>
        <taxon>Viridiplantae</taxon>
        <taxon>Streptophyta</taxon>
        <taxon>Embryophyta</taxon>
        <taxon>Tracheophyta</taxon>
        <taxon>Spermatophyta</taxon>
        <taxon>Magnoliopsida</taxon>
        <taxon>eudicotyledons</taxon>
        <taxon>Gunneridae</taxon>
        <taxon>Pentapetalae</taxon>
        <taxon>asterids</taxon>
        <taxon>Ericales</taxon>
        <taxon>Ericaceae</taxon>
        <taxon>Vaccinioideae</taxon>
        <taxon>Vaccinieae</taxon>
        <taxon>Vaccinium</taxon>
    </lineage>
</organism>
<evidence type="ECO:0000313" key="2">
    <source>
        <dbReference type="Proteomes" id="UP000828048"/>
    </source>
</evidence>
<reference evidence="1 2" key="1">
    <citation type="journal article" date="2021" name="Hortic Res">
        <title>High-quality reference genome and annotation aids understanding of berry development for evergreen blueberry (Vaccinium darrowii).</title>
        <authorList>
            <person name="Yu J."/>
            <person name="Hulse-Kemp A.M."/>
            <person name="Babiker E."/>
            <person name="Staton M."/>
        </authorList>
    </citation>
    <scope>NUCLEOTIDE SEQUENCE [LARGE SCALE GENOMIC DNA]</scope>
    <source>
        <strain evidence="2">cv. NJ 8807/NJ 8810</strain>
        <tissue evidence="1">Young leaf</tissue>
    </source>
</reference>
<dbReference type="EMBL" id="CM037160">
    <property type="protein sequence ID" value="KAH7840783.1"/>
    <property type="molecule type" value="Genomic_DNA"/>
</dbReference>
<gene>
    <name evidence="1" type="ORF">Vadar_021518</name>
</gene>
<accession>A0ACB7XK64</accession>
<evidence type="ECO:0000313" key="1">
    <source>
        <dbReference type="EMBL" id="KAH7840783.1"/>
    </source>
</evidence>